<dbReference type="EMBL" id="MWIO01000045">
    <property type="protein sequence ID" value="THD06113.1"/>
    <property type="molecule type" value="Genomic_DNA"/>
</dbReference>
<keyword evidence="2" id="KW-1185">Reference proteome</keyword>
<dbReference type="Proteomes" id="UP000306317">
    <property type="component" value="Unassembled WGS sequence"/>
</dbReference>
<dbReference type="RefSeq" id="WP_136259356.1">
    <property type="nucleotide sequence ID" value="NZ_MWIO01000045.1"/>
</dbReference>
<gene>
    <name evidence="1" type="ORF">B1991_14310</name>
</gene>
<comment type="caution">
    <text evidence="1">The sequence shown here is derived from an EMBL/GenBank/DDBJ whole genome shotgun (WGS) entry which is preliminary data.</text>
</comment>
<accession>A0A4S3KCF4</accession>
<evidence type="ECO:0000313" key="2">
    <source>
        <dbReference type="Proteomes" id="UP000306317"/>
    </source>
</evidence>
<name>A0A4S3KCF4_9GAMM</name>
<sequence length="62" mass="6913">MALHGDGTMDVCIDGAIERRQCARVIYGEHGAMTSCDPVMNEWEFPLYYIGSDVPAIIKLHD</sequence>
<reference evidence="1 2" key="1">
    <citation type="submission" date="2017-02" db="EMBL/GenBank/DDBJ databases">
        <title>Whole genome sequencing of Rhodanobacter lindaniclasticus DSM 17932.</title>
        <authorList>
            <person name="Kumar S."/>
            <person name="Patil P."/>
            <person name="Patil P.B."/>
        </authorList>
    </citation>
    <scope>NUCLEOTIDE SEQUENCE [LARGE SCALE GENOMIC DNA]</scope>
    <source>
        <strain evidence="1 2">DSM 17932</strain>
    </source>
</reference>
<dbReference type="AlphaFoldDB" id="A0A4S3KCF4"/>
<proteinExistence type="predicted"/>
<protein>
    <submittedName>
        <fullName evidence="1">Uncharacterized protein</fullName>
    </submittedName>
</protein>
<organism evidence="1 2">
    <name type="scientific">Rhodanobacter lindaniclasticus</name>
    <dbReference type="NCBI Taxonomy" id="75310"/>
    <lineage>
        <taxon>Bacteria</taxon>
        <taxon>Pseudomonadati</taxon>
        <taxon>Pseudomonadota</taxon>
        <taxon>Gammaproteobacteria</taxon>
        <taxon>Lysobacterales</taxon>
        <taxon>Rhodanobacteraceae</taxon>
        <taxon>Rhodanobacter</taxon>
    </lineage>
</organism>
<evidence type="ECO:0000313" key="1">
    <source>
        <dbReference type="EMBL" id="THD06113.1"/>
    </source>
</evidence>